<name>A0A6J2Y7A0_SITOR</name>
<evidence type="ECO:0000313" key="1">
    <source>
        <dbReference type="Proteomes" id="UP000504635"/>
    </source>
</evidence>
<dbReference type="PANTHER" id="PTHR33053:SF9">
    <property type="entry name" value="AGAP000105-PA"/>
    <property type="match status" value="1"/>
</dbReference>
<reference evidence="2" key="1">
    <citation type="submission" date="2025-08" db="UniProtKB">
        <authorList>
            <consortium name="RefSeq"/>
        </authorList>
    </citation>
    <scope>IDENTIFICATION</scope>
    <source>
        <tissue evidence="2">Gonads</tissue>
    </source>
</reference>
<keyword evidence="1" id="KW-1185">Reference proteome</keyword>
<protein>
    <submittedName>
        <fullName evidence="2">Uncharacterized protein LOC115884507 isoform X1</fullName>
    </submittedName>
</protein>
<accession>A0A6J2Y7A0</accession>
<dbReference type="InParanoid" id="A0A6J2Y7A0"/>
<gene>
    <name evidence="2" type="primary">LOC115884507</name>
</gene>
<dbReference type="PANTHER" id="PTHR33053">
    <property type="entry name" value="PROTEIN, PUTATIVE-RELATED"/>
    <property type="match status" value="1"/>
</dbReference>
<dbReference type="OrthoDB" id="10015795at2759"/>
<dbReference type="Proteomes" id="UP000504635">
    <property type="component" value="Unplaced"/>
</dbReference>
<organism evidence="1 2">
    <name type="scientific">Sitophilus oryzae</name>
    <name type="common">Rice weevil</name>
    <name type="synonym">Curculio oryzae</name>
    <dbReference type="NCBI Taxonomy" id="7048"/>
    <lineage>
        <taxon>Eukaryota</taxon>
        <taxon>Metazoa</taxon>
        <taxon>Ecdysozoa</taxon>
        <taxon>Arthropoda</taxon>
        <taxon>Hexapoda</taxon>
        <taxon>Insecta</taxon>
        <taxon>Pterygota</taxon>
        <taxon>Neoptera</taxon>
        <taxon>Endopterygota</taxon>
        <taxon>Coleoptera</taxon>
        <taxon>Polyphaga</taxon>
        <taxon>Cucujiformia</taxon>
        <taxon>Curculionidae</taxon>
        <taxon>Dryophthorinae</taxon>
        <taxon>Sitophilus</taxon>
    </lineage>
</organism>
<dbReference type="KEGG" id="soy:115884507"/>
<dbReference type="RefSeq" id="XP_030758964.1">
    <property type="nucleotide sequence ID" value="XM_030903104.1"/>
</dbReference>
<dbReference type="GeneID" id="115884507"/>
<sequence>MFTKNHPKSKRSLRRMVAKKTREAELLLTFNSSFEESASNSPYLSSSQPSSSNNINLGEDLSLFEVSPTIYCARSEPEPKRPMQSQLTTLNTDLALDINEVINKAPGHPELSYKQAHFDLRKWAVCNKIPHCVLNGLLKGVLCKNFPQARFPSDARTLLETSKKLFNINLSQNYCYFGIEKSINYLFRAYNVEIAEGDAIELGINVDGLPLTKSTDSSFWPVLGSIKSLKILKNIVFLIALYYGKAKPKHPDILMSDFVKECQRLNGKITIQNIEIDFTISMIICDMPAKSFLLQIKGPTGYFSCTHCLIEGEAERYVCFPQVDCPKRTDGSFRQKINKEHHIGTSLVENIPNFNLIVNVPLDYMHLVCLGVVKRLLTHKKYGFVFGKPPYKLRASSVIRINERLKKMRRFIPIEFGRKTRPITESRRYKASELRTFLIYTGPVVLKNVLQKKNYNNFVVLSVAISILLSEHAFDVSWLKYAEELITCFIDKSKSIYDIGFFSLNVHSLSHLVDCCKKFGPLDSFSAFPYENYMQKLLRYVRKAHQPLQQVIRRVSEENNLLNSLTINTKKCVKPSSLNCVQVHSEGPLAPGCKGPQYKKMVCDSFTISCNTFGNRFVMLKDGSIFEVKNICYDNSNKLSIVGQPYKKVGDLFNKPCHSSLLNIWVIKKQESPLLMFVSASDINSKLLILPFNEVDDNFVTFPIIHCIKA</sequence>
<dbReference type="AlphaFoldDB" id="A0A6J2Y7A0"/>
<evidence type="ECO:0000313" key="2">
    <source>
        <dbReference type="RefSeq" id="XP_030758964.1"/>
    </source>
</evidence>
<proteinExistence type="predicted"/>